<feature type="compositionally biased region" description="Basic and acidic residues" evidence="1">
    <location>
        <begin position="61"/>
        <end position="74"/>
    </location>
</feature>
<dbReference type="AlphaFoldDB" id="A0A514LF11"/>
<reference evidence="3" key="1">
    <citation type="submission" date="2019-01" db="EMBL/GenBank/DDBJ databases">
        <title>Genomic analysis of Salicibibacter sp. NKC3-5.</title>
        <authorList>
            <person name="Oh Y.J."/>
        </authorList>
    </citation>
    <scope>NUCLEOTIDE SEQUENCE [LARGE SCALE GENOMIC DNA]</scope>
    <source>
        <strain evidence="3">NKC3-5</strain>
    </source>
</reference>
<organism evidence="2 3">
    <name type="scientific">Salicibibacter halophilus</name>
    <dbReference type="NCBI Taxonomy" id="2502791"/>
    <lineage>
        <taxon>Bacteria</taxon>
        <taxon>Bacillati</taxon>
        <taxon>Bacillota</taxon>
        <taxon>Bacilli</taxon>
        <taxon>Bacillales</taxon>
        <taxon>Bacillaceae</taxon>
        <taxon>Salicibibacter</taxon>
    </lineage>
</organism>
<keyword evidence="3" id="KW-1185">Reference proteome</keyword>
<feature type="region of interest" description="Disordered" evidence="1">
    <location>
        <begin position="46"/>
        <end position="74"/>
    </location>
</feature>
<dbReference type="EMBL" id="CP035485">
    <property type="protein sequence ID" value="QDI90442.1"/>
    <property type="molecule type" value="Genomic_DNA"/>
</dbReference>
<evidence type="ECO:0000313" key="2">
    <source>
        <dbReference type="EMBL" id="QDI90442.1"/>
    </source>
</evidence>
<dbReference type="RefSeq" id="WP_142087568.1">
    <property type="nucleotide sequence ID" value="NZ_CP035485.1"/>
</dbReference>
<proteinExistence type="predicted"/>
<dbReference type="KEGG" id="sale:EPH95_03980"/>
<dbReference type="Proteomes" id="UP000319756">
    <property type="component" value="Chromosome"/>
</dbReference>
<evidence type="ECO:0000256" key="1">
    <source>
        <dbReference type="SAM" id="MobiDB-lite"/>
    </source>
</evidence>
<name>A0A514LF11_9BACI</name>
<protein>
    <submittedName>
        <fullName evidence="2">Uncharacterized protein</fullName>
    </submittedName>
</protein>
<sequence length="74" mass="8477">MSSNRKFSKMTDGELAHYIDTELNGVYAIPQESEEKREETRRIIKEMKEKDPNVPASIDTSKYKLKADGSKPSK</sequence>
<gene>
    <name evidence="2" type="ORF">EPH95_03980</name>
</gene>
<evidence type="ECO:0000313" key="3">
    <source>
        <dbReference type="Proteomes" id="UP000319756"/>
    </source>
</evidence>
<accession>A0A514LF11</accession>